<name>A0A6I4TZ55_9SPHN</name>
<dbReference type="InterPro" id="IPR050602">
    <property type="entry name" value="Malonyl-ACP_OMT"/>
</dbReference>
<dbReference type="OrthoDB" id="9793723at2"/>
<accession>A0A6I4TZ55</accession>
<evidence type="ECO:0000256" key="1">
    <source>
        <dbReference type="ARBA" id="ARBA00022603"/>
    </source>
</evidence>
<evidence type="ECO:0000313" key="4">
    <source>
        <dbReference type="Proteomes" id="UP000469430"/>
    </source>
</evidence>
<dbReference type="PANTHER" id="PTHR13090:SF1">
    <property type="entry name" value="ARGININE-HYDROXYLASE NDUFAF5, MITOCHONDRIAL"/>
    <property type="match status" value="1"/>
</dbReference>
<dbReference type="SUPFAM" id="SSF53335">
    <property type="entry name" value="S-adenosyl-L-methionine-dependent methyltransferases"/>
    <property type="match status" value="1"/>
</dbReference>
<dbReference type="Proteomes" id="UP000469430">
    <property type="component" value="Unassembled WGS sequence"/>
</dbReference>
<keyword evidence="1 3" id="KW-0489">Methyltransferase</keyword>
<sequence>MRAAAARSNPEAAPFVLEAMAEDVLDRLSFIRFEPQRALVIGDWASVLAPALAQAGAIVIQREPGDFDEEAPLADGPFDLIVSLQVLDTVNDLPGALIHARHALSPGGLLMASFLGVGSLPALRGAMMAADGDRPAARIHPQIDTRAGAALLQRAGFSRQVADSNIIRASYRSLRHLVRDLRWQGLTSMLRSRAPSITRAGLKRAEAAFLSSADDQGRVTEIFEIVTLTGWRD</sequence>
<protein>
    <submittedName>
        <fullName evidence="3">Methyltransferase domain-containing protein</fullName>
    </submittedName>
</protein>
<reference evidence="3 4" key="1">
    <citation type="submission" date="2019-12" db="EMBL/GenBank/DDBJ databases">
        <title>Genomic-based taxomic classification of the family Erythrobacteraceae.</title>
        <authorList>
            <person name="Xu L."/>
        </authorList>
    </citation>
    <scope>NUCLEOTIDE SEQUENCE [LARGE SCALE GENOMIC DNA]</scope>
    <source>
        <strain evidence="3 4">S36</strain>
    </source>
</reference>
<dbReference type="InterPro" id="IPR029063">
    <property type="entry name" value="SAM-dependent_MTases_sf"/>
</dbReference>
<dbReference type="EMBL" id="WTYJ01000002">
    <property type="protein sequence ID" value="MXO99977.1"/>
    <property type="molecule type" value="Genomic_DNA"/>
</dbReference>
<dbReference type="CDD" id="cd02440">
    <property type="entry name" value="AdoMet_MTases"/>
    <property type="match status" value="1"/>
</dbReference>
<dbReference type="GO" id="GO:0008168">
    <property type="term" value="F:methyltransferase activity"/>
    <property type="evidence" value="ECO:0007669"/>
    <property type="project" value="UniProtKB-KW"/>
</dbReference>
<dbReference type="AlphaFoldDB" id="A0A6I4TZ55"/>
<keyword evidence="4" id="KW-1185">Reference proteome</keyword>
<gene>
    <name evidence="3" type="ORF">GRI97_13365</name>
</gene>
<proteinExistence type="predicted"/>
<evidence type="ECO:0000313" key="3">
    <source>
        <dbReference type="EMBL" id="MXO99977.1"/>
    </source>
</evidence>
<organism evidence="3 4">
    <name type="scientific">Croceibacterium xixiisoli</name>
    <dbReference type="NCBI Taxonomy" id="1476466"/>
    <lineage>
        <taxon>Bacteria</taxon>
        <taxon>Pseudomonadati</taxon>
        <taxon>Pseudomonadota</taxon>
        <taxon>Alphaproteobacteria</taxon>
        <taxon>Sphingomonadales</taxon>
        <taxon>Erythrobacteraceae</taxon>
        <taxon>Croceibacterium</taxon>
    </lineage>
</organism>
<dbReference type="PANTHER" id="PTHR13090">
    <property type="entry name" value="ARGININE-HYDROXYLASE NDUFAF5, MITOCHONDRIAL"/>
    <property type="match status" value="1"/>
</dbReference>
<dbReference type="Gene3D" id="3.40.50.150">
    <property type="entry name" value="Vaccinia Virus protein VP39"/>
    <property type="match status" value="1"/>
</dbReference>
<dbReference type="Pfam" id="PF13489">
    <property type="entry name" value="Methyltransf_23"/>
    <property type="match status" value="1"/>
</dbReference>
<keyword evidence="2 3" id="KW-0808">Transferase</keyword>
<comment type="caution">
    <text evidence="3">The sequence shown here is derived from an EMBL/GenBank/DDBJ whole genome shotgun (WGS) entry which is preliminary data.</text>
</comment>
<evidence type="ECO:0000256" key="2">
    <source>
        <dbReference type="ARBA" id="ARBA00022679"/>
    </source>
</evidence>
<dbReference type="GO" id="GO:0032259">
    <property type="term" value="P:methylation"/>
    <property type="evidence" value="ECO:0007669"/>
    <property type="project" value="UniProtKB-KW"/>
</dbReference>